<accession>A0ACD1A8V1</accession>
<gene>
    <name evidence="1" type="primary">pgsA</name>
    <name evidence="1" type="ORF">FRZ06_05220</name>
</gene>
<name>A0ACD1A8V1_9FIRM</name>
<sequence length="175" mass="19271">MNLPNKLTMLRIILIPVFIIVLMTGHYYISAIIFILASSTDALDGYIARKYNLVTNFGKIMDPLADKMLVLSALVCLVELGDIAGWMVIVILAREFTITGLRTVAAAQGIVIAAGWSGKFKTVLQMIAVPALLLQNWPFSLIGFPFAEIMLWASVIMTIISGIEYVIKNKSVFSM</sequence>
<dbReference type="EC" id="2.7.8.5" evidence="1"/>
<proteinExistence type="predicted"/>
<dbReference type="Proteomes" id="UP000594014">
    <property type="component" value="Chromosome"/>
</dbReference>
<dbReference type="EMBL" id="CP042469">
    <property type="protein sequence ID" value="QOX62788.1"/>
    <property type="molecule type" value="Genomic_DNA"/>
</dbReference>
<keyword evidence="1" id="KW-0808">Transferase</keyword>
<organism evidence="1 2">
    <name type="scientific">Anoxybacterium hadale</name>
    <dbReference type="NCBI Taxonomy" id="3408580"/>
    <lineage>
        <taxon>Bacteria</taxon>
        <taxon>Bacillati</taxon>
        <taxon>Bacillota</taxon>
        <taxon>Clostridia</taxon>
        <taxon>Peptostreptococcales</taxon>
        <taxon>Anaerovoracaceae</taxon>
        <taxon>Anoxybacterium</taxon>
    </lineage>
</organism>
<reference evidence="1" key="1">
    <citation type="submission" date="2019-08" db="EMBL/GenBank/DDBJ databases">
        <title>Genome sequence of Clostridiales bacterium MT110.</title>
        <authorList>
            <person name="Cao J."/>
        </authorList>
    </citation>
    <scope>NUCLEOTIDE SEQUENCE</scope>
    <source>
        <strain evidence="1">MT110</strain>
    </source>
</reference>
<keyword evidence="2" id="KW-1185">Reference proteome</keyword>
<evidence type="ECO:0000313" key="1">
    <source>
        <dbReference type="EMBL" id="QOX62788.1"/>
    </source>
</evidence>
<evidence type="ECO:0000313" key="2">
    <source>
        <dbReference type="Proteomes" id="UP000594014"/>
    </source>
</evidence>
<protein>
    <submittedName>
        <fullName evidence="1">CDP-diacylglycerol--glycerol-3-phosphate 3-phosphatidyltransferase</fullName>
        <ecNumber evidence="1">2.7.8.5</ecNumber>
    </submittedName>
</protein>